<dbReference type="Pfam" id="PF02493">
    <property type="entry name" value="MORN"/>
    <property type="match status" value="8"/>
</dbReference>
<evidence type="ECO:0000256" key="1">
    <source>
        <dbReference type="ARBA" id="ARBA00022737"/>
    </source>
</evidence>
<dbReference type="PANTHER" id="PTHR43215">
    <property type="entry name" value="RADIAL SPOKE HEAD 1 HOMOLOG"/>
    <property type="match status" value="1"/>
</dbReference>
<dbReference type="AlphaFoldDB" id="A0A9D3LXB6"/>
<accession>A0A9D3LXB6</accession>
<dbReference type="Proteomes" id="UP001044222">
    <property type="component" value="Chromosome 12"/>
</dbReference>
<dbReference type="InterPro" id="IPR003409">
    <property type="entry name" value="MORN"/>
</dbReference>
<evidence type="ECO:0008006" key="5">
    <source>
        <dbReference type="Google" id="ProtNLM"/>
    </source>
</evidence>
<evidence type="ECO:0000313" key="3">
    <source>
        <dbReference type="EMBL" id="KAG5838714.1"/>
    </source>
</evidence>
<feature type="compositionally biased region" description="Gly residues" evidence="2">
    <location>
        <begin position="337"/>
        <end position="347"/>
    </location>
</feature>
<comment type="caution">
    <text evidence="3">The sequence shown here is derived from an EMBL/GenBank/DDBJ whole genome shotgun (WGS) entry which is preliminary data.</text>
</comment>
<gene>
    <name evidence="3" type="ORF">ANANG_G00226510</name>
</gene>
<keyword evidence="1" id="KW-0677">Repeat</keyword>
<dbReference type="SUPFAM" id="SSF82185">
    <property type="entry name" value="Histone H3 K4-specific methyltransferase SET7/9 N-terminal domain"/>
    <property type="match status" value="2"/>
</dbReference>
<dbReference type="SMART" id="SM00698">
    <property type="entry name" value="MORN"/>
    <property type="match status" value="8"/>
</dbReference>
<dbReference type="EMBL" id="JAFIRN010000012">
    <property type="protein sequence ID" value="KAG5838714.1"/>
    <property type="molecule type" value="Genomic_DNA"/>
</dbReference>
<name>A0A9D3LXB6_ANGAN</name>
<proteinExistence type="predicted"/>
<sequence>MAAKHQRISQHYSGQVKNLVRDGFGVYVYPNGFFRYEGEWKMGKKHGHGKLFMKDGSFYEGEFANGEIEGNGLRYWAHSGNSYSGQFKSGELHGCGVMQYSSGEKYEGEYCYGLREGHGFLLDKEGHTYEGSFHENKKHGEGIMDFRNGDQYEGDWLLDQRQGHGIMRFEDGSVYEGQWRNNLFNGQGTMIHCSGVAWEGLWINGRPSGGASKIVIEGGDVLEVFQGSPFAVDVHLQTDAGDMATGENGRVLQICVGVKFTGYRPTSSSSNLLKLIEDMEEKPIPTPFGFEFISYPLMERGFESGDSRGAAPPSAAKSGFAQTDSPAPEGEWESGSGSHGLGLGGGTPSYLDGKTGCGDQSENGGSTSIIESFSETGNLALPEEESHSANQRVEAGQAKFQNLMLAPPPPDYKPYLVMDELEKQKAAKKPVGKGPSEKLPLSQEKSSDSKTSVGSRVGTTVKKEAADSRSVRPGEYVIMVKDVTNPPFLGHTLPPAFALLRVVPARLKRRGSRAEIPRVKS</sequence>
<organism evidence="3 4">
    <name type="scientific">Anguilla anguilla</name>
    <name type="common">European freshwater eel</name>
    <name type="synonym">Muraena anguilla</name>
    <dbReference type="NCBI Taxonomy" id="7936"/>
    <lineage>
        <taxon>Eukaryota</taxon>
        <taxon>Metazoa</taxon>
        <taxon>Chordata</taxon>
        <taxon>Craniata</taxon>
        <taxon>Vertebrata</taxon>
        <taxon>Euteleostomi</taxon>
        <taxon>Actinopterygii</taxon>
        <taxon>Neopterygii</taxon>
        <taxon>Teleostei</taxon>
        <taxon>Anguilliformes</taxon>
        <taxon>Anguillidae</taxon>
        <taxon>Anguilla</taxon>
    </lineage>
</organism>
<dbReference type="Gene3D" id="2.20.110.10">
    <property type="entry name" value="Histone H3 K4-specific methyltransferase SET7/9 N-terminal domain"/>
    <property type="match status" value="4"/>
</dbReference>
<protein>
    <recommendedName>
        <fullName evidence="5">MORN repeat-containing protein 1</fullName>
    </recommendedName>
</protein>
<dbReference type="GO" id="GO:0005829">
    <property type="term" value="C:cytosol"/>
    <property type="evidence" value="ECO:0007669"/>
    <property type="project" value="TreeGrafter"/>
</dbReference>
<feature type="region of interest" description="Disordered" evidence="2">
    <location>
        <begin position="304"/>
        <end position="369"/>
    </location>
</feature>
<evidence type="ECO:0000313" key="4">
    <source>
        <dbReference type="Proteomes" id="UP001044222"/>
    </source>
</evidence>
<dbReference type="PANTHER" id="PTHR43215:SF14">
    <property type="entry name" value="RADIAL SPOKE HEAD 1 HOMOLOG"/>
    <property type="match status" value="1"/>
</dbReference>
<feature type="compositionally biased region" description="Polar residues" evidence="2">
    <location>
        <begin position="358"/>
        <end position="369"/>
    </location>
</feature>
<reference evidence="3" key="1">
    <citation type="submission" date="2021-01" db="EMBL/GenBank/DDBJ databases">
        <title>A chromosome-scale assembly of European eel, Anguilla anguilla.</title>
        <authorList>
            <person name="Henkel C."/>
            <person name="Jong-Raadsen S.A."/>
            <person name="Dufour S."/>
            <person name="Weltzien F.-A."/>
            <person name="Palstra A.P."/>
            <person name="Pelster B."/>
            <person name="Spaink H.P."/>
            <person name="Van Den Thillart G.E."/>
            <person name="Jansen H."/>
            <person name="Zahm M."/>
            <person name="Klopp C."/>
            <person name="Cedric C."/>
            <person name="Louis A."/>
            <person name="Berthelot C."/>
            <person name="Parey E."/>
            <person name="Roest Crollius H."/>
            <person name="Montfort J."/>
            <person name="Robinson-Rechavi M."/>
            <person name="Bucao C."/>
            <person name="Bouchez O."/>
            <person name="Gislard M."/>
            <person name="Lluch J."/>
            <person name="Milhes M."/>
            <person name="Lampietro C."/>
            <person name="Lopez Roques C."/>
            <person name="Donnadieu C."/>
            <person name="Braasch I."/>
            <person name="Desvignes T."/>
            <person name="Postlethwait J."/>
            <person name="Bobe J."/>
            <person name="Guiguen Y."/>
            <person name="Dirks R."/>
        </authorList>
    </citation>
    <scope>NUCLEOTIDE SEQUENCE</scope>
    <source>
        <strain evidence="3">Tag_6206</strain>
        <tissue evidence="3">Liver</tissue>
    </source>
</reference>
<evidence type="ECO:0000256" key="2">
    <source>
        <dbReference type="SAM" id="MobiDB-lite"/>
    </source>
</evidence>
<keyword evidence="4" id="KW-1185">Reference proteome</keyword>
<feature type="region of interest" description="Disordered" evidence="2">
    <location>
        <begin position="426"/>
        <end position="468"/>
    </location>
</feature>
<feature type="compositionally biased region" description="Polar residues" evidence="2">
    <location>
        <begin position="449"/>
        <end position="458"/>
    </location>
</feature>